<gene>
    <name evidence="1" type="ORF">NU887_06425</name>
</gene>
<evidence type="ECO:0000313" key="2">
    <source>
        <dbReference type="Proteomes" id="UP001142175"/>
    </source>
</evidence>
<accession>A0A9X2P2U3</accession>
<reference evidence="1" key="1">
    <citation type="submission" date="2022-08" db="EMBL/GenBank/DDBJ databases">
        <authorList>
            <person name="Zhang D."/>
        </authorList>
    </citation>
    <scope>NUCLEOTIDE SEQUENCE</scope>
    <source>
        <strain evidence="1">XJ19-11</strain>
    </source>
</reference>
<dbReference type="RefSeq" id="WP_258422548.1">
    <property type="nucleotide sequence ID" value="NZ_JANSUY010000003.1"/>
</dbReference>
<sequence>MNFNILCTDNFKKELKNLIKEHPSFSHDFKLLLERLEENPDTGTPLGNQFFKIKLAYRSMGRQSREKPNLQVYFCIRQNNVYLIAAYNKNQPTEFPEKELIETLKSIK</sequence>
<protein>
    <recommendedName>
        <fullName evidence="3">Type II toxin-antitoxin system RelE/ParE family toxin</fullName>
    </recommendedName>
</protein>
<dbReference type="EMBL" id="JANSUY010000003">
    <property type="protein sequence ID" value="MCR9014666.1"/>
    <property type="molecule type" value="Genomic_DNA"/>
</dbReference>
<evidence type="ECO:0008006" key="3">
    <source>
        <dbReference type="Google" id="ProtNLM"/>
    </source>
</evidence>
<dbReference type="Proteomes" id="UP001142175">
    <property type="component" value="Unassembled WGS sequence"/>
</dbReference>
<proteinExistence type="predicted"/>
<organism evidence="1 2">
    <name type="scientific">Aquiflexum gelatinilyticum</name>
    <dbReference type="NCBI Taxonomy" id="2961943"/>
    <lineage>
        <taxon>Bacteria</taxon>
        <taxon>Pseudomonadati</taxon>
        <taxon>Bacteroidota</taxon>
        <taxon>Cytophagia</taxon>
        <taxon>Cytophagales</taxon>
        <taxon>Cyclobacteriaceae</taxon>
        <taxon>Aquiflexum</taxon>
    </lineage>
</organism>
<keyword evidence="2" id="KW-1185">Reference proteome</keyword>
<evidence type="ECO:0000313" key="1">
    <source>
        <dbReference type="EMBL" id="MCR9014666.1"/>
    </source>
</evidence>
<comment type="caution">
    <text evidence="1">The sequence shown here is derived from an EMBL/GenBank/DDBJ whole genome shotgun (WGS) entry which is preliminary data.</text>
</comment>
<dbReference type="AlphaFoldDB" id="A0A9X2P2U3"/>
<name>A0A9X2P2U3_9BACT</name>